<dbReference type="InterPro" id="IPR013721">
    <property type="entry name" value="STAG"/>
</dbReference>
<proteinExistence type="inferred from homology"/>
<sequence length="1012" mass="116616">MEPPDNRLYEAVKNGRGDFQRIADGWIEQYKEDRNGAILELLNFIVRSSGCNGRITQQMRETMDTGVLIRSLIDDFDDSNGADYPLIMSGPQWKKFRQSFCDFITTLIKQCQYSVIYDQYMMESFIKFLISLSDSQVRAFRHTATLVAMKLMTALVDVALTLSINFDSFTRQYENELHKMNSKRSADRLNALKNDLESTKINMDDIKTMLGYLFKSIFVHRYRDTFHEIRSICMQEIGVWMRRFPTYFLDDSYLKYVGWTLHDKVGEVRLKCLSTLLPLYESEEITRKMELFTNKFKDRILAMTLDRESEVAVKAVKLIISVHRHHREILTPKDCEHVYELVFATNRSVACTAGEFLNERLFQVDEEATRGIRTRRGKKRSIHTPLIRDLIQFYIESELHSHGAYLVDSLIESHPMMKDWPCMTDLLLEEPGPEEEPLDDHHESSLIEIMVCCIRQAATGESPILRGTQRRQLSAKETKAIQDDRQYISDHFIGTLQKLLDKYKTDKEKVANLMQIPQYFELNLLGQHTDQLCDLLVLIQQLVEIHNDTEVLESCAKTLQYLKDDTYTFGRNVSLSIGEILDSLRDKFYSAGDNYAANPLGNEEKMMLELAIYKISIFNSCHDMSAMIDWRDIFDRYIKNRSSHGEVIPYDATRYAVTFCHFTLIWELNRIVSSDMETELLKMRLSEYIAECHTLLNYGSQDLKDTVYKCLCDTFVVFSPKLSETLEKFSSLAVQVDKGLVSTLEQFLEKRVFVNDDEPDEQKRILSLNTKRHFLAAYCKLIVYNIIPIRHAACVIKNYVKFSSTYGDIIKNTLSKIREINRVSCAKTMAAALIEPFMQIRNDSSGNPSAYTRQDENFQALKELGKRFALSFGLDLMKNRDAVAALHKTGIQFTFSNVENPDSLLGPPPNLPFLEILGEFSNKLMRQDKKTVLAYLERHVKKALPGQHADEEQPLISYRSSLQQSSDLDMSVSKAPPAARHYSKGGKRTREDGDAESDAPDDMSINSGMTDD</sequence>
<reference evidence="4" key="1">
    <citation type="submission" date="2018-10" db="EMBL/GenBank/DDBJ databases">
        <title>Transcriptome assembly of Aceria tosichella (Wheat curl mite) Type 2.</title>
        <authorList>
            <person name="Scully E.D."/>
            <person name="Geib S.M."/>
            <person name="Palmer N.A."/>
            <person name="Gupta A.K."/>
            <person name="Sarath G."/>
            <person name="Tatineni S."/>
        </authorList>
    </citation>
    <scope>NUCLEOTIDE SEQUENCE</scope>
    <source>
        <strain evidence="4">LincolnNE</strain>
    </source>
</reference>
<dbReference type="InterPro" id="IPR056396">
    <property type="entry name" value="HEAT_SCC3-SA"/>
</dbReference>
<dbReference type="PANTHER" id="PTHR11199">
    <property type="entry name" value="STROMAL ANTIGEN"/>
    <property type="match status" value="1"/>
</dbReference>
<dbReference type="Pfam" id="PF21581">
    <property type="entry name" value="SCD"/>
    <property type="match status" value="1"/>
</dbReference>
<dbReference type="EMBL" id="GGYP01003667">
    <property type="protein sequence ID" value="MDE48438.1"/>
    <property type="molecule type" value="Transcribed_RNA"/>
</dbReference>
<dbReference type="SUPFAM" id="SSF48371">
    <property type="entry name" value="ARM repeat"/>
    <property type="match status" value="1"/>
</dbReference>
<evidence type="ECO:0000313" key="4">
    <source>
        <dbReference type="EMBL" id="MDE48438.1"/>
    </source>
</evidence>
<dbReference type="GO" id="GO:0000785">
    <property type="term" value="C:chromatin"/>
    <property type="evidence" value="ECO:0007669"/>
    <property type="project" value="TreeGrafter"/>
</dbReference>
<accession>A0A6G1SDF5</accession>
<dbReference type="InterPro" id="IPR016024">
    <property type="entry name" value="ARM-type_fold"/>
</dbReference>
<comment type="similarity">
    <text evidence="1">Belongs to the SCC3 family.</text>
</comment>
<organism evidence="4">
    <name type="scientific">Aceria tosichella</name>
    <name type="common">wheat curl mite</name>
    <dbReference type="NCBI Taxonomy" id="561515"/>
    <lineage>
        <taxon>Eukaryota</taxon>
        <taxon>Metazoa</taxon>
        <taxon>Ecdysozoa</taxon>
        <taxon>Arthropoda</taxon>
        <taxon>Chelicerata</taxon>
        <taxon>Arachnida</taxon>
        <taxon>Acari</taxon>
        <taxon>Acariformes</taxon>
        <taxon>Trombidiformes</taxon>
        <taxon>Prostigmata</taxon>
        <taxon>Eupodina</taxon>
        <taxon>Eriophyoidea</taxon>
        <taxon>Eriophyidae</taxon>
        <taxon>Eriophyinae</taxon>
        <taxon>Aceriini</taxon>
        <taxon>Aceria</taxon>
    </lineage>
</organism>
<dbReference type="Pfam" id="PF24571">
    <property type="entry name" value="HEAT_SCC3-SA"/>
    <property type="match status" value="1"/>
</dbReference>
<gene>
    <name evidence="4" type="primary">STAG1</name>
    <name evidence="4" type="ORF">g.15322</name>
</gene>
<dbReference type="Pfam" id="PF08514">
    <property type="entry name" value="STAG"/>
    <property type="match status" value="1"/>
</dbReference>
<dbReference type="GO" id="GO:0007062">
    <property type="term" value="P:sister chromatid cohesion"/>
    <property type="evidence" value="ECO:0007669"/>
    <property type="project" value="UniProtKB-ARBA"/>
</dbReference>
<dbReference type="PANTHER" id="PTHR11199:SF0">
    <property type="entry name" value="LD34181P-RELATED"/>
    <property type="match status" value="1"/>
</dbReference>
<dbReference type="GO" id="GO:0005634">
    <property type="term" value="C:nucleus"/>
    <property type="evidence" value="ECO:0007669"/>
    <property type="project" value="TreeGrafter"/>
</dbReference>
<feature type="domain" description="SCD" evidence="3">
    <location>
        <begin position="218"/>
        <end position="303"/>
    </location>
</feature>
<evidence type="ECO:0000259" key="3">
    <source>
        <dbReference type="PROSITE" id="PS51425"/>
    </source>
</evidence>
<protein>
    <submittedName>
        <fullName evidence="4">Cohesin subunit SA-1</fullName>
    </submittedName>
</protein>
<dbReference type="InterPro" id="IPR039662">
    <property type="entry name" value="Cohesin_Scc3/SA"/>
</dbReference>
<dbReference type="InterPro" id="IPR020839">
    <property type="entry name" value="SCD"/>
</dbReference>
<dbReference type="GO" id="GO:0003682">
    <property type="term" value="F:chromatin binding"/>
    <property type="evidence" value="ECO:0007669"/>
    <property type="project" value="TreeGrafter"/>
</dbReference>
<feature type="region of interest" description="Disordered" evidence="2">
    <location>
        <begin position="962"/>
        <end position="1012"/>
    </location>
</feature>
<dbReference type="AlphaFoldDB" id="A0A6G1SDF5"/>
<evidence type="ECO:0000256" key="2">
    <source>
        <dbReference type="SAM" id="MobiDB-lite"/>
    </source>
</evidence>
<feature type="compositionally biased region" description="Low complexity" evidence="2">
    <location>
        <begin position="962"/>
        <end position="973"/>
    </location>
</feature>
<name>A0A6G1SDF5_9ACAR</name>
<dbReference type="GO" id="GO:0008278">
    <property type="term" value="C:cohesin complex"/>
    <property type="evidence" value="ECO:0007669"/>
    <property type="project" value="TreeGrafter"/>
</dbReference>
<evidence type="ECO:0000256" key="1">
    <source>
        <dbReference type="ARBA" id="ARBA00005486"/>
    </source>
</evidence>
<dbReference type="PROSITE" id="PS51425">
    <property type="entry name" value="SCD"/>
    <property type="match status" value="1"/>
</dbReference>